<dbReference type="PANTHER" id="PTHR43280">
    <property type="entry name" value="ARAC-FAMILY TRANSCRIPTIONAL REGULATOR"/>
    <property type="match status" value="1"/>
</dbReference>
<evidence type="ECO:0000256" key="2">
    <source>
        <dbReference type="ARBA" id="ARBA00023125"/>
    </source>
</evidence>
<dbReference type="InterPro" id="IPR018062">
    <property type="entry name" value="HTH_AraC-typ_CS"/>
</dbReference>
<keyword evidence="3" id="KW-0804">Transcription</keyword>
<keyword evidence="6" id="KW-1185">Reference proteome</keyword>
<keyword evidence="1" id="KW-0805">Transcription regulation</keyword>
<dbReference type="PANTHER" id="PTHR43280:SF28">
    <property type="entry name" value="HTH-TYPE TRANSCRIPTIONAL ACTIVATOR RHAS"/>
    <property type="match status" value="1"/>
</dbReference>
<evidence type="ECO:0000256" key="1">
    <source>
        <dbReference type="ARBA" id="ARBA00023015"/>
    </source>
</evidence>
<dbReference type="EMBL" id="FOIM01000078">
    <property type="protein sequence ID" value="SEU23134.1"/>
    <property type="molecule type" value="Genomic_DNA"/>
</dbReference>
<dbReference type="PRINTS" id="PR00032">
    <property type="entry name" value="HTHARAC"/>
</dbReference>
<dbReference type="InterPro" id="IPR018060">
    <property type="entry name" value="HTH_AraC"/>
</dbReference>
<dbReference type="RefSeq" id="WP_092372071.1">
    <property type="nucleotide sequence ID" value="NZ_CAJJSN010000001.1"/>
</dbReference>
<dbReference type="PROSITE" id="PS01124">
    <property type="entry name" value="HTH_ARAC_FAMILY_2"/>
    <property type="match status" value="1"/>
</dbReference>
<evidence type="ECO:0000313" key="6">
    <source>
        <dbReference type="Proteomes" id="UP000198508"/>
    </source>
</evidence>
<dbReference type="SMART" id="SM00342">
    <property type="entry name" value="HTH_ARAC"/>
    <property type="match status" value="1"/>
</dbReference>
<dbReference type="InterPro" id="IPR037923">
    <property type="entry name" value="HTH-like"/>
</dbReference>
<proteinExistence type="predicted"/>
<keyword evidence="2" id="KW-0238">DNA-binding</keyword>
<dbReference type="Proteomes" id="UP000198508">
    <property type="component" value="Unassembled WGS sequence"/>
</dbReference>
<name>A0A1I0KHF5_9FIRM</name>
<evidence type="ECO:0000313" key="5">
    <source>
        <dbReference type="EMBL" id="SEU23134.1"/>
    </source>
</evidence>
<gene>
    <name evidence="5" type="ORF">SAMN05216313_1783</name>
</gene>
<dbReference type="Pfam" id="PF12833">
    <property type="entry name" value="HTH_18"/>
    <property type="match status" value="1"/>
</dbReference>
<evidence type="ECO:0000259" key="4">
    <source>
        <dbReference type="PROSITE" id="PS01124"/>
    </source>
</evidence>
<organism evidence="5 6">
    <name type="scientific">Enterocloster lavalensis</name>
    <dbReference type="NCBI Taxonomy" id="460384"/>
    <lineage>
        <taxon>Bacteria</taxon>
        <taxon>Bacillati</taxon>
        <taxon>Bacillota</taxon>
        <taxon>Clostridia</taxon>
        <taxon>Lachnospirales</taxon>
        <taxon>Lachnospiraceae</taxon>
        <taxon>Enterocloster</taxon>
    </lineage>
</organism>
<dbReference type="GO" id="GO:0003700">
    <property type="term" value="F:DNA-binding transcription factor activity"/>
    <property type="evidence" value="ECO:0007669"/>
    <property type="project" value="InterPro"/>
</dbReference>
<evidence type="ECO:0000256" key="3">
    <source>
        <dbReference type="ARBA" id="ARBA00023163"/>
    </source>
</evidence>
<dbReference type="AlphaFoldDB" id="A0A1I0KHF5"/>
<dbReference type="InterPro" id="IPR020449">
    <property type="entry name" value="Tscrpt_reg_AraC-type_HTH"/>
</dbReference>
<protein>
    <submittedName>
        <fullName evidence="5">Helix-turn-helix domain-containing protein</fullName>
    </submittedName>
</protein>
<dbReference type="SUPFAM" id="SSF46689">
    <property type="entry name" value="Homeodomain-like"/>
    <property type="match status" value="2"/>
</dbReference>
<dbReference type="SUPFAM" id="SSF51215">
    <property type="entry name" value="Regulatory protein AraC"/>
    <property type="match status" value="1"/>
</dbReference>
<dbReference type="InterPro" id="IPR009057">
    <property type="entry name" value="Homeodomain-like_sf"/>
</dbReference>
<accession>A0A1I0KHF5</accession>
<feature type="domain" description="HTH araC/xylS-type" evidence="4">
    <location>
        <begin position="161"/>
        <end position="259"/>
    </location>
</feature>
<sequence>MIQDIRLTGYDFLDKPLLPLAVGQNFHLFYVFDGSGVLIVDSSSHTCSRDSLFLFPSLEVAVPSPGSRSTLTILHLPFTCPSPRMGAEIARLPRLLPASPEHRSLVMEILHECILKRPLYEDLCSLYLEQLLIPLAAASYRTGRGFSRGPRIARRPEGPLAEACAYIDRHLGEDLSSDILCEACRVNARQLNSLFKKTFNQSTIEYIGNRRLARARELLCFSRDSVTRIAESTGFKSVHYFSRVFKEKEGIPPGEYKKRIARSLTL</sequence>
<dbReference type="STRING" id="460384.SAMN05216313_1783"/>
<reference evidence="6" key="1">
    <citation type="submission" date="2016-10" db="EMBL/GenBank/DDBJ databases">
        <authorList>
            <person name="Varghese N."/>
            <person name="Submissions S."/>
        </authorList>
    </citation>
    <scope>NUCLEOTIDE SEQUENCE [LARGE SCALE GENOMIC DNA]</scope>
    <source>
        <strain evidence="6">NLAE-zl-G277</strain>
    </source>
</reference>
<dbReference type="PROSITE" id="PS00041">
    <property type="entry name" value="HTH_ARAC_FAMILY_1"/>
    <property type="match status" value="1"/>
</dbReference>
<dbReference type="Gene3D" id="1.10.10.60">
    <property type="entry name" value="Homeodomain-like"/>
    <property type="match status" value="1"/>
</dbReference>
<dbReference type="GO" id="GO:0043565">
    <property type="term" value="F:sequence-specific DNA binding"/>
    <property type="evidence" value="ECO:0007669"/>
    <property type="project" value="InterPro"/>
</dbReference>